<keyword evidence="7" id="KW-0472">Membrane</keyword>
<name>A0A8C2YI18_CHILA</name>
<evidence type="ECO:0000256" key="9">
    <source>
        <dbReference type="SAM" id="SignalP"/>
    </source>
</evidence>
<dbReference type="Proteomes" id="UP000694398">
    <property type="component" value="Unassembled WGS sequence"/>
</dbReference>
<feature type="compositionally biased region" description="Basic and acidic residues" evidence="8">
    <location>
        <begin position="408"/>
        <end position="428"/>
    </location>
</feature>
<feature type="domain" description="VWFA" evidence="10">
    <location>
        <begin position="82"/>
        <end position="253"/>
    </location>
</feature>
<evidence type="ECO:0000256" key="1">
    <source>
        <dbReference type="ARBA" id="ARBA00004479"/>
    </source>
</evidence>
<dbReference type="Pfam" id="PF05587">
    <property type="entry name" value="Anth_Ig"/>
    <property type="match status" value="1"/>
</dbReference>
<evidence type="ECO:0000313" key="12">
    <source>
        <dbReference type="Proteomes" id="UP000694398"/>
    </source>
</evidence>
<dbReference type="PANTHER" id="PTHR16059:SF16">
    <property type="entry name" value="ANTHRAX TOXIN RECEPTOR-LIKE"/>
    <property type="match status" value="1"/>
</dbReference>
<dbReference type="GO" id="GO:0046872">
    <property type="term" value="F:metal ion binding"/>
    <property type="evidence" value="ECO:0007669"/>
    <property type="project" value="UniProtKB-KW"/>
</dbReference>
<evidence type="ECO:0000256" key="4">
    <source>
        <dbReference type="ARBA" id="ARBA00022723"/>
    </source>
</evidence>
<dbReference type="GO" id="GO:0009986">
    <property type="term" value="C:cell surface"/>
    <property type="evidence" value="ECO:0007669"/>
    <property type="project" value="TreeGrafter"/>
</dbReference>
<feature type="chain" id="PRO_5034784307" description="VWFA domain-containing protein" evidence="9">
    <location>
        <begin position="39"/>
        <end position="634"/>
    </location>
</feature>
<evidence type="ECO:0000256" key="5">
    <source>
        <dbReference type="ARBA" id="ARBA00022729"/>
    </source>
</evidence>
<dbReference type="GeneID" id="102022727"/>
<feature type="signal peptide" evidence="9">
    <location>
        <begin position="1"/>
        <end position="38"/>
    </location>
</feature>
<gene>
    <name evidence="11" type="primary">Antxrl</name>
</gene>
<reference evidence="11" key="2">
    <citation type="submission" date="2025-09" db="UniProtKB">
        <authorList>
            <consortium name="Ensembl"/>
        </authorList>
    </citation>
    <scope>IDENTIFICATION</scope>
</reference>
<organism evidence="11 12">
    <name type="scientific">Chinchilla lanigera</name>
    <name type="common">Long-tailed chinchilla</name>
    <name type="synonym">Chinchilla villidera</name>
    <dbReference type="NCBI Taxonomy" id="34839"/>
    <lineage>
        <taxon>Eukaryota</taxon>
        <taxon>Metazoa</taxon>
        <taxon>Chordata</taxon>
        <taxon>Craniata</taxon>
        <taxon>Vertebrata</taxon>
        <taxon>Euteleostomi</taxon>
        <taxon>Mammalia</taxon>
        <taxon>Eutheria</taxon>
        <taxon>Euarchontoglires</taxon>
        <taxon>Glires</taxon>
        <taxon>Rodentia</taxon>
        <taxon>Hystricomorpha</taxon>
        <taxon>Chinchillidae</taxon>
        <taxon>Chinchilla</taxon>
    </lineage>
</organism>
<dbReference type="CTD" id="195977"/>
<dbReference type="InterPro" id="IPR002035">
    <property type="entry name" value="VWF_A"/>
</dbReference>
<dbReference type="SUPFAM" id="SSF53300">
    <property type="entry name" value="vWA-like"/>
    <property type="match status" value="1"/>
</dbReference>
<keyword evidence="12" id="KW-1185">Reference proteome</keyword>
<evidence type="ECO:0000256" key="2">
    <source>
        <dbReference type="ARBA" id="ARBA00008095"/>
    </source>
</evidence>
<evidence type="ECO:0000313" key="11">
    <source>
        <dbReference type="Ensembl" id="ENSCLAP00000000177.1"/>
    </source>
</evidence>
<dbReference type="GO" id="GO:0005886">
    <property type="term" value="C:plasma membrane"/>
    <property type="evidence" value="ECO:0007669"/>
    <property type="project" value="TreeGrafter"/>
</dbReference>
<keyword evidence="6" id="KW-1133">Transmembrane helix</keyword>
<proteinExistence type="inferred from homology"/>
<feature type="region of interest" description="Disordered" evidence="8">
    <location>
        <begin position="399"/>
        <end position="449"/>
    </location>
</feature>
<dbReference type="GeneTree" id="ENSGT00940000157727"/>
<keyword evidence="5 9" id="KW-0732">Signal</keyword>
<dbReference type="GO" id="GO:0004888">
    <property type="term" value="F:transmembrane signaling receptor activity"/>
    <property type="evidence" value="ECO:0007669"/>
    <property type="project" value="TreeGrafter"/>
</dbReference>
<evidence type="ECO:0000259" key="10">
    <source>
        <dbReference type="PROSITE" id="PS50234"/>
    </source>
</evidence>
<dbReference type="SMART" id="SM00327">
    <property type="entry name" value="VWA"/>
    <property type="match status" value="1"/>
</dbReference>
<evidence type="ECO:0000256" key="7">
    <source>
        <dbReference type="ARBA" id="ARBA00023136"/>
    </source>
</evidence>
<sequence>MSKEVTRTAKKMGRHRPCVPCSVLYLLLLLLLLSSLLSTGSFLDPSPHPNESFGSSYHLHDQESGQNWHNNQTESDCWGAFDLYFILDKSGSVENNWINIYSFVADLVARYKNPSLRMSFIVFSRDAKVIMPLTANRDEIYDGLNRLQWVAPGGYTLMQEGFKRVNEQIMRSQYGGRKVASVIIALTDGMLMEEPFKQTKEEADKSRSMGAIVYTVGVLDYDKDQMMAIADTPGHMFGVNSDFKGLKDIVNSLASKSCLEVTSVEPPSLCVGEPYMVVFTGQGFQNAKGSDQVICRFKFSATNIYDEKAISVEDSSITCPGPKLDEPGQELSVELSLNSGASFIGNKFNLTSIDCVKTTTRQLQAKIKPYLKFLPALLLIPLLLCCCWMLWRRKFPKKLPAPPPEPETPEKEPPPTPQLEKEREEEKWPPPPPPPPPPPQQPPPPPPPPVNTSPTVIVSCCGCGSRTVEGNMDSCCNYVYSGCRQMPLTSCQPRVPGRCPNITLLNPHCAQDSCGQKICIQPSRKYCHLTQPPCASRTCAQPIKECYPLPRCTPRICRHPSRDCFTIPEEPSTPTMHLSPSQENIYAQCYLPSRCSKSPSRMLPLLSPFARKSADFLGPSRSHRPTSKSTKIYD</sequence>
<comment type="subcellular location">
    <subcellularLocation>
        <location evidence="1">Membrane</location>
        <topology evidence="1">Single-pass type I membrane protein</topology>
    </subcellularLocation>
</comment>
<evidence type="ECO:0000256" key="3">
    <source>
        <dbReference type="ARBA" id="ARBA00022692"/>
    </source>
</evidence>
<accession>A0A8C2YI18</accession>
<comment type="similarity">
    <text evidence="2">Belongs to the ATR family.</text>
</comment>
<protein>
    <recommendedName>
        <fullName evidence="10">VWFA domain-containing protein</fullName>
    </recommendedName>
</protein>
<dbReference type="Pfam" id="PF00092">
    <property type="entry name" value="VWA"/>
    <property type="match status" value="1"/>
</dbReference>
<dbReference type="PANTHER" id="PTHR16059">
    <property type="entry name" value="ANTHRAX TOXIN RECEPTOR"/>
    <property type="match status" value="1"/>
</dbReference>
<dbReference type="Ensembl" id="ENSCLAT00000000204.1">
    <property type="protein sequence ID" value="ENSCLAP00000000177.1"/>
    <property type="gene ID" value="ENSCLAG00000000180.1"/>
</dbReference>
<dbReference type="PROSITE" id="PS50234">
    <property type="entry name" value="VWFA"/>
    <property type="match status" value="1"/>
</dbReference>
<reference evidence="11" key="1">
    <citation type="submission" date="2025-08" db="UniProtKB">
        <authorList>
            <consortium name="Ensembl"/>
        </authorList>
    </citation>
    <scope>IDENTIFICATION</scope>
</reference>
<dbReference type="AlphaFoldDB" id="A0A8C2YI18"/>
<dbReference type="InterPro" id="IPR036465">
    <property type="entry name" value="vWFA_dom_sf"/>
</dbReference>
<feature type="compositionally biased region" description="Pro residues" evidence="8">
    <location>
        <begin position="429"/>
        <end position="449"/>
    </location>
</feature>
<dbReference type="OrthoDB" id="9634661at2759"/>
<keyword evidence="4" id="KW-0479">Metal-binding</keyword>
<dbReference type="OMA" id="LLLCCTW"/>
<evidence type="ECO:0000256" key="8">
    <source>
        <dbReference type="SAM" id="MobiDB-lite"/>
    </source>
</evidence>
<dbReference type="FunFam" id="3.40.50.410:FF:000024">
    <property type="entry name" value="Anthrax toxin receptor"/>
    <property type="match status" value="1"/>
</dbReference>
<dbReference type="InterPro" id="IPR008400">
    <property type="entry name" value="Anthrax_toxin_rcpt_extracel"/>
</dbReference>
<dbReference type="Gene3D" id="3.40.50.410">
    <property type="entry name" value="von Willebrand factor, type A domain"/>
    <property type="match status" value="1"/>
</dbReference>
<keyword evidence="3" id="KW-0812">Transmembrane</keyword>
<evidence type="ECO:0000256" key="6">
    <source>
        <dbReference type="ARBA" id="ARBA00022989"/>
    </source>
</evidence>
<dbReference type="RefSeq" id="XP_013361791.1">
    <property type="nucleotide sequence ID" value="XM_013506337.1"/>
</dbReference>